<dbReference type="PANTHER" id="PTHR31050">
    <property type="entry name" value="OS08G0413200 PROTEIN"/>
    <property type="match status" value="1"/>
</dbReference>
<organism evidence="1 2">
    <name type="scientific">Vigna mungo</name>
    <name type="common">Black gram</name>
    <name type="synonym">Phaseolus mungo</name>
    <dbReference type="NCBI Taxonomy" id="3915"/>
    <lineage>
        <taxon>Eukaryota</taxon>
        <taxon>Viridiplantae</taxon>
        <taxon>Streptophyta</taxon>
        <taxon>Embryophyta</taxon>
        <taxon>Tracheophyta</taxon>
        <taxon>Spermatophyta</taxon>
        <taxon>Magnoliopsida</taxon>
        <taxon>eudicotyledons</taxon>
        <taxon>Gunneridae</taxon>
        <taxon>Pentapetalae</taxon>
        <taxon>rosids</taxon>
        <taxon>fabids</taxon>
        <taxon>Fabales</taxon>
        <taxon>Fabaceae</taxon>
        <taxon>Papilionoideae</taxon>
        <taxon>50 kb inversion clade</taxon>
        <taxon>NPAAA clade</taxon>
        <taxon>indigoferoid/millettioid clade</taxon>
        <taxon>Phaseoleae</taxon>
        <taxon>Vigna</taxon>
    </lineage>
</organism>
<evidence type="ECO:0000313" key="1">
    <source>
        <dbReference type="EMBL" id="WVZ15441.1"/>
    </source>
</evidence>
<gene>
    <name evidence="1" type="ORF">V8G54_013007</name>
</gene>
<evidence type="ECO:0000313" key="2">
    <source>
        <dbReference type="Proteomes" id="UP001374535"/>
    </source>
</evidence>
<dbReference type="PANTHER" id="PTHR31050:SF4">
    <property type="entry name" value="DUF1262 FAMILY PROTEIN (DUF1262)"/>
    <property type="match status" value="1"/>
</dbReference>
<reference evidence="1 2" key="1">
    <citation type="journal article" date="2023" name="Life. Sci Alliance">
        <title>Evolutionary insights into 3D genome organization and epigenetic landscape of Vigna mungo.</title>
        <authorList>
            <person name="Junaid A."/>
            <person name="Singh B."/>
            <person name="Bhatia S."/>
        </authorList>
    </citation>
    <scope>NUCLEOTIDE SEQUENCE [LARGE SCALE GENOMIC DNA]</scope>
    <source>
        <strain evidence="1">Urdbean</strain>
    </source>
</reference>
<name>A0AAQ3NUV0_VIGMU</name>
<protein>
    <submittedName>
        <fullName evidence="1">Uncharacterized protein</fullName>
    </submittedName>
</protein>
<keyword evidence="2" id="KW-1185">Reference proteome</keyword>
<dbReference type="EMBL" id="CP144697">
    <property type="protein sequence ID" value="WVZ15441.1"/>
    <property type="molecule type" value="Genomic_DNA"/>
</dbReference>
<proteinExistence type="predicted"/>
<dbReference type="Proteomes" id="UP001374535">
    <property type="component" value="Chromosome 4"/>
</dbReference>
<sequence length="595" mass="68379">MSHIRLALKWMWISDDGCRHPFQGQTDVKEDLRLLQRCITAPRPDHRTTNNDTVTYHRTVAPLRGKLEVLKRRGESENGKQIWGWAVFDVLDDMCCCRVKTLTVTKLELLCDFVGKHTGAQERDIVTCCFTDMLNDERPKPFNLKDLYQIFKIHSHQSGGFFGRSITPDGIPPSFLRKKGWRMEISGSYRSCRLSEALGVDASLREQLPDFNFPISRKRSAPVTVGKWYCPFIFVRDGTRMRQQIKKSMYCSMTLEQRWEEVYSCGSEESERGDGVVAVNVSVEREMVMVSGIKATRNGSSHYWKCVDYRRYITDGLQSFGNDHLSKAFPTFKFLNWVFVPIYLEFPQFPSLCHRLQLPFPFLDHCARSVTLLCGCGGWSFVPIVSVFVKGGSWVTIVSGAIVGFCLGCALQKLLSSRAIEVEVCVVDKKNKYNTFFPASYRRLYRGPKALGNYRRAQAFVSDKAVGGPSVMGLYRGLLALSEGLWPSVMPFITVDADGFFWFRAYDPYNRRKANVGLSSAIVEPMRWVEEGGGWAHDHGREKMVRVREEARNQTEWLRFACYVLVESFCLRTLEGKLVLRYDFRHIHNVRCKWE</sequence>
<dbReference type="AlphaFoldDB" id="A0AAQ3NUV0"/>
<accession>A0AAQ3NUV0</accession>